<dbReference type="Gene3D" id="1.10.287.950">
    <property type="entry name" value="Methyl-accepting chemotaxis protein"/>
    <property type="match status" value="1"/>
</dbReference>
<organism evidence="8 9">
    <name type="scientific">Pseudoalteromonas piratica</name>
    <dbReference type="NCBI Taxonomy" id="1348114"/>
    <lineage>
        <taxon>Bacteria</taxon>
        <taxon>Pseudomonadati</taxon>
        <taxon>Pseudomonadota</taxon>
        <taxon>Gammaproteobacteria</taxon>
        <taxon>Alteromonadales</taxon>
        <taxon>Pseudoalteromonadaceae</taxon>
        <taxon>Pseudoalteromonas</taxon>
    </lineage>
</organism>
<dbReference type="eggNOG" id="COG0840">
    <property type="taxonomic scope" value="Bacteria"/>
</dbReference>
<dbReference type="STRING" id="1348114.OM33_03535"/>
<evidence type="ECO:0000259" key="7">
    <source>
        <dbReference type="PROSITE" id="PS50111"/>
    </source>
</evidence>
<dbReference type="HOGENOM" id="CLU_000445_107_27_6"/>
<evidence type="ECO:0000313" key="9">
    <source>
        <dbReference type="Proteomes" id="UP000030341"/>
    </source>
</evidence>
<keyword evidence="9" id="KW-1185">Reference proteome</keyword>
<evidence type="ECO:0000256" key="1">
    <source>
        <dbReference type="ARBA" id="ARBA00004141"/>
    </source>
</evidence>
<dbReference type="PANTHER" id="PTHR32089">
    <property type="entry name" value="METHYL-ACCEPTING CHEMOTAXIS PROTEIN MCPB"/>
    <property type="match status" value="1"/>
</dbReference>
<dbReference type="Proteomes" id="UP000030341">
    <property type="component" value="Chromosome 1"/>
</dbReference>
<evidence type="ECO:0000256" key="3">
    <source>
        <dbReference type="ARBA" id="ARBA00022989"/>
    </source>
</evidence>
<reference evidence="8 9" key="1">
    <citation type="submission" date="2014-11" db="EMBL/GenBank/DDBJ databases">
        <title>Complete Genome Sequence of Pseudoalteromonas sp. Strain OCN003 Isolated from Kaneohe Bay, Oahu, Hawaii.</title>
        <authorList>
            <person name="Beurmann S."/>
            <person name="Videau P."/>
            <person name="Ushijima B."/>
            <person name="Smith A.M."/>
            <person name="Aeby G.S."/>
            <person name="Callahan S.M."/>
            <person name="Belcaid M."/>
        </authorList>
    </citation>
    <scope>NUCLEOTIDE SEQUENCE [LARGE SCALE GENOMIC DNA]</scope>
    <source>
        <strain evidence="8 9">OCN003</strain>
    </source>
</reference>
<keyword evidence="4" id="KW-0472">Membrane</keyword>
<keyword evidence="2" id="KW-0812">Transmembrane</keyword>
<dbReference type="SUPFAM" id="SSF58104">
    <property type="entry name" value="Methyl-accepting chemotaxis protein (MCP) signaling domain"/>
    <property type="match status" value="1"/>
</dbReference>
<evidence type="ECO:0000256" key="2">
    <source>
        <dbReference type="ARBA" id="ARBA00022692"/>
    </source>
</evidence>
<proteinExistence type="predicted"/>
<dbReference type="KEGG" id="pseo:OM33_03535"/>
<accession>A0A0A7ECD9</accession>
<protein>
    <submittedName>
        <fullName evidence="8">Chemotaxis protein</fullName>
    </submittedName>
</protein>
<dbReference type="GO" id="GO:0006935">
    <property type="term" value="P:chemotaxis"/>
    <property type="evidence" value="ECO:0007669"/>
    <property type="project" value="UniProtKB-ARBA"/>
</dbReference>
<dbReference type="GO" id="GO:0016020">
    <property type="term" value="C:membrane"/>
    <property type="evidence" value="ECO:0007669"/>
    <property type="project" value="UniProtKB-SubCell"/>
</dbReference>
<evidence type="ECO:0000256" key="5">
    <source>
        <dbReference type="ARBA" id="ARBA00023224"/>
    </source>
</evidence>
<comment type="subcellular location">
    <subcellularLocation>
        <location evidence="1">Membrane</location>
        <topology evidence="1">Multi-pass membrane protein</topology>
    </subcellularLocation>
</comment>
<evidence type="ECO:0000256" key="6">
    <source>
        <dbReference type="PROSITE-ProRule" id="PRU00284"/>
    </source>
</evidence>
<dbReference type="PANTHER" id="PTHR32089:SF119">
    <property type="entry name" value="METHYL-ACCEPTING CHEMOTAXIS PROTEIN CTPL"/>
    <property type="match status" value="1"/>
</dbReference>
<evidence type="ECO:0000256" key="4">
    <source>
        <dbReference type="ARBA" id="ARBA00023136"/>
    </source>
</evidence>
<dbReference type="RefSeq" id="WP_038638853.1">
    <property type="nucleotide sequence ID" value="NZ_CP009888.1"/>
</dbReference>
<sequence>MQIRKLLLPSLIILSACSLLLLFLADASALFMSLQAVLSLSIVILGWQVQQSYQNQSKNLKAFAQAVSNPSKVNLKFRFQQNGTGEDIKESSLIDNWLALMDHLLNEIYASSARLYPMANELKDTYSSMTQKATMQHSHGETLGSSMAAMLDVSAQLDENLDKIYQAVASATQSVKKTRTDSDVSQASLISLAEKIEQTGEQLDQLKKDSDQITSIIEVINAIAEQTNLLALNAAIEAARAGEQGRGFAVVADEVRNLAARTSQSTQEVSAMVSKIQNGTDSVHQFMMAAHEETKQTVSLSEQANQEIDQIDDSMSNIHALSEQIHQQVAQQKIVSDEAQSSVTSMIELNSDALSSSKIQSVTSDDLFNLATSLKEKLELFDFNSMEWNTDTRTKLRQEKATAQTADSGEIDLF</sequence>
<dbReference type="SMART" id="SM00283">
    <property type="entry name" value="MA"/>
    <property type="match status" value="1"/>
</dbReference>
<gene>
    <name evidence="8" type="ORF">OM33_03535</name>
</gene>
<dbReference type="OrthoDB" id="2489132at2"/>
<dbReference type="PROSITE" id="PS51257">
    <property type="entry name" value="PROKAR_LIPOPROTEIN"/>
    <property type="match status" value="1"/>
</dbReference>
<keyword evidence="3" id="KW-1133">Transmembrane helix</keyword>
<dbReference type="AlphaFoldDB" id="A0A0A7ECD9"/>
<feature type="domain" description="Methyl-accepting transducer" evidence="7">
    <location>
        <begin position="111"/>
        <end position="347"/>
    </location>
</feature>
<dbReference type="PROSITE" id="PS50111">
    <property type="entry name" value="CHEMOTAXIS_TRANSDUC_2"/>
    <property type="match status" value="1"/>
</dbReference>
<dbReference type="InterPro" id="IPR004089">
    <property type="entry name" value="MCPsignal_dom"/>
</dbReference>
<dbReference type="Pfam" id="PF00015">
    <property type="entry name" value="MCPsignal"/>
    <property type="match status" value="1"/>
</dbReference>
<keyword evidence="5 6" id="KW-0807">Transducer</keyword>
<name>A0A0A7ECD9_9GAMM</name>
<evidence type="ECO:0000313" key="8">
    <source>
        <dbReference type="EMBL" id="AIY64330.1"/>
    </source>
</evidence>
<dbReference type="GO" id="GO:0007165">
    <property type="term" value="P:signal transduction"/>
    <property type="evidence" value="ECO:0007669"/>
    <property type="project" value="UniProtKB-KW"/>
</dbReference>
<dbReference type="EMBL" id="CP009888">
    <property type="protein sequence ID" value="AIY64330.1"/>
    <property type="molecule type" value="Genomic_DNA"/>
</dbReference>